<dbReference type="InterPro" id="IPR036866">
    <property type="entry name" value="RibonucZ/Hydroxyglut_hydro"/>
</dbReference>
<sequence length="204" mass="21152">MPTRYRNHNGYLLRWDDEGLLFDPGGGTRCQMVLAGVPASAVNRLCLTHFHGYHCLGVPGIIQRSSLDRVDHPISAHFPASGAQHFARLRHASIFYDTVGVREEPIEAAGPVAVGAFGVSELADGADMLVIGATFLAHDEDLAVRYGHLTARQAAGVAAACGVAYAGARATLGRALSGGKSHAQGDGLFLPGVGDEVGVGGLAG</sequence>
<dbReference type="AlphaFoldDB" id="A0A7I7SLB0"/>
<evidence type="ECO:0000259" key="2">
    <source>
        <dbReference type="Pfam" id="PF00753"/>
    </source>
</evidence>
<keyword evidence="1" id="KW-0378">Hydrolase</keyword>
<accession>A0A7I7SLB0</accession>
<protein>
    <recommendedName>
        <fullName evidence="2">Metallo-beta-lactamase domain-containing protein</fullName>
    </recommendedName>
</protein>
<name>A0A7I7SLB0_9MYCO</name>
<dbReference type="GO" id="GO:0042781">
    <property type="term" value="F:3'-tRNA processing endoribonuclease activity"/>
    <property type="evidence" value="ECO:0007669"/>
    <property type="project" value="TreeGrafter"/>
</dbReference>
<dbReference type="PANTHER" id="PTHR46018:SF2">
    <property type="entry name" value="ZINC PHOSPHODIESTERASE ELAC PROTEIN 1"/>
    <property type="match status" value="1"/>
</dbReference>
<keyword evidence="4" id="KW-1185">Reference proteome</keyword>
<keyword evidence="1" id="KW-0255">Endonuclease</keyword>
<dbReference type="Proteomes" id="UP000466445">
    <property type="component" value="Chromosome"/>
</dbReference>
<organism evidence="3 4">
    <name type="scientific">Mycolicibacterium sarraceniae</name>
    <dbReference type="NCBI Taxonomy" id="1534348"/>
    <lineage>
        <taxon>Bacteria</taxon>
        <taxon>Bacillati</taxon>
        <taxon>Actinomycetota</taxon>
        <taxon>Actinomycetes</taxon>
        <taxon>Mycobacteriales</taxon>
        <taxon>Mycobacteriaceae</taxon>
        <taxon>Mycolicibacterium</taxon>
    </lineage>
</organism>
<gene>
    <name evidence="3" type="ORF">MSAR_03170</name>
</gene>
<dbReference type="InterPro" id="IPR001279">
    <property type="entry name" value="Metallo-B-lactamas"/>
</dbReference>
<reference evidence="3 4" key="1">
    <citation type="journal article" date="2019" name="Emerg. Microbes Infect.">
        <title>Comprehensive subspecies identification of 175 nontuberculous mycobacteria species based on 7547 genomic profiles.</title>
        <authorList>
            <person name="Matsumoto Y."/>
            <person name="Kinjo T."/>
            <person name="Motooka D."/>
            <person name="Nabeya D."/>
            <person name="Jung N."/>
            <person name="Uechi K."/>
            <person name="Horii T."/>
            <person name="Iida T."/>
            <person name="Fujita J."/>
            <person name="Nakamura S."/>
        </authorList>
    </citation>
    <scope>NUCLEOTIDE SEQUENCE [LARGE SCALE GENOMIC DNA]</scope>
    <source>
        <strain evidence="3 4">JCM 30395</strain>
    </source>
</reference>
<keyword evidence="1" id="KW-0540">Nuclease</keyword>
<dbReference type="EMBL" id="AP022595">
    <property type="protein sequence ID" value="BBY57181.1"/>
    <property type="molecule type" value="Genomic_DNA"/>
</dbReference>
<proteinExistence type="predicted"/>
<feature type="domain" description="Metallo-beta-lactamase" evidence="2">
    <location>
        <begin position="6"/>
        <end position="104"/>
    </location>
</feature>
<dbReference type="PANTHER" id="PTHR46018">
    <property type="entry name" value="ZINC PHOSPHODIESTERASE ELAC PROTEIN 1"/>
    <property type="match status" value="1"/>
</dbReference>
<evidence type="ECO:0000256" key="1">
    <source>
        <dbReference type="ARBA" id="ARBA00022759"/>
    </source>
</evidence>
<dbReference type="Pfam" id="PF00753">
    <property type="entry name" value="Lactamase_B"/>
    <property type="match status" value="1"/>
</dbReference>
<evidence type="ECO:0000313" key="3">
    <source>
        <dbReference type="EMBL" id="BBY57181.1"/>
    </source>
</evidence>
<dbReference type="Gene3D" id="3.60.15.10">
    <property type="entry name" value="Ribonuclease Z/Hydroxyacylglutathione hydrolase-like"/>
    <property type="match status" value="2"/>
</dbReference>
<dbReference type="KEGG" id="msar:MSAR_03170"/>
<evidence type="ECO:0000313" key="4">
    <source>
        <dbReference type="Proteomes" id="UP000466445"/>
    </source>
</evidence>
<dbReference type="SUPFAM" id="SSF56281">
    <property type="entry name" value="Metallo-hydrolase/oxidoreductase"/>
    <property type="match status" value="1"/>
</dbReference>